<accession>A0A3N0AEL5</accession>
<feature type="transmembrane region" description="Helical" evidence="2">
    <location>
        <begin position="233"/>
        <end position="253"/>
    </location>
</feature>
<feature type="transmembrane region" description="Helical" evidence="2">
    <location>
        <begin position="273"/>
        <end position="294"/>
    </location>
</feature>
<feature type="transmembrane region" description="Helical" evidence="2">
    <location>
        <begin position="328"/>
        <end position="346"/>
    </location>
</feature>
<evidence type="ECO:0000313" key="5">
    <source>
        <dbReference type="Proteomes" id="UP000267368"/>
    </source>
</evidence>
<dbReference type="PANTHER" id="PTHR22911">
    <property type="entry name" value="ACYL-MALONYL CONDENSING ENZYME-RELATED"/>
    <property type="match status" value="1"/>
</dbReference>
<sequence>MAEGKNTNVAPSQGEGNGYEMKVGLGTIAMLISATGMGLVPLFSRWATRIDMFDGTQGLAGSDSIGALMAVGRMGMGVLFFIILLFATHKVATFKKMKLSPAIALGGLMIGMSLACYVTATLMTTVANAVLFIYTGPVICILLARIFRKEPISALQWVCLVAVFVGMMFGNNLIGFGVGGQTFGVDLNLQTSTPEFPMKGIGDIFGLMSGVFYGASMFFNGYRKDADTTARGVWNFIFATLGAVAIVILMNVYGISAGQENWVTSVEFTPFNWVGAVLLWIVCGPIALGFLLVAGRNLPAADYGTIAYWEVPVAILIGLLVFGEALTANTIIGAVLIVGGGAIPSIKGMIAGRKQKQEEEVRENLSAHLEEEAEKEGLK</sequence>
<feature type="transmembrane region" description="Helical" evidence="2">
    <location>
        <begin position="126"/>
        <end position="147"/>
    </location>
</feature>
<dbReference type="Proteomes" id="UP000267368">
    <property type="component" value="Unassembled WGS sequence"/>
</dbReference>
<evidence type="ECO:0000256" key="2">
    <source>
        <dbReference type="SAM" id="Phobius"/>
    </source>
</evidence>
<name>A0A3N0AEL5_9ACTN</name>
<dbReference type="EMBL" id="QICB01000007">
    <property type="protein sequence ID" value="RNL18841.1"/>
    <property type="molecule type" value="Genomic_DNA"/>
</dbReference>
<feature type="transmembrane region" description="Helical" evidence="2">
    <location>
        <begin position="99"/>
        <end position="120"/>
    </location>
</feature>
<gene>
    <name evidence="4" type="ORF">DMP07_07780</name>
</gene>
<comment type="similarity">
    <text evidence="1">Belongs to the EamA transporter family.</text>
</comment>
<proteinExistence type="inferred from homology"/>
<feature type="transmembrane region" description="Helical" evidence="2">
    <location>
        <begin position="200"/>
        <end position="221"/>
    </location>
</feature>
<evidence type="ECO:0000313" key="4">
    <source>
        <dbReference type="EMBL" id="RNL18841.1"/>
    </source>
</evidence>
<feature type="transmembrane region" description="Helical" evidence="2">
    <location>
        <begin position="64"/>
        <end position="87"/>
    </location>
</feature>
<protein>
    <submittedName>
        <fullName evidence="4">Permease</fullName>
    </submittedName>
</protein>
<dbReference type="Pfam" id="PF00892">
    <property type="entry name" value="EamA"/>
    <property type="match status" value="2"/>
</dbReference>
<dbReference type="OrthoDB" id="4485708at2"/>
<dbReference type="SUPFAM" id="SSF103481">
    <property type="entry name" value="Multidrug resistance efflux transporter EmrE"/>
    <property type="match status" value="2"/>
</dbReference>
<dbReference type="GO" id="GO:0016020">
    <property type="term" value="C:membrane"/>
    <property type="evidence" value="ECO:0007669"/>
    <property type="project" value="InterPro"/>
</dbReference>
<feature type="transmembrane region" description="Helical" evidence="2">
    <location>
        <begin position="306"/>
        <end position="322"/>
    </location>
</feature>
<keyword evidence="2" id="KW-0812">Transmembrane</keyword>
<feature type="domain" description="EamA" evidence="3">
    <location>
        <begin position="201"/>
        <end position="340"/>
    </location>
</feature>
<feature type="domain" description="EamA" evidence="3">
    <location>
        <begin position="26"/>
        <end position="169"/>
    </location>
</feature>
<reference evidence="5" key="1">
    <citation type="submission" date="2018-05" db="EMBL/GenBank/DDBJ databases">
        <title>Genome Sequencing of selected type strains of the family Eggerthellaceae.</title>
        <authorList>
            <person name="Danylec N."/>
            <person name="Stoll D.A."/>
            <person name="Doetsch A."/>
            <person name="Huch M."/>
        </authorList>
    </citation>
    <scope>NUCLEOTIDE SEQUENCE [LARGE SCALE GENOMIC DNA]</scope>
    <source>
        <strain evidence="5">DSM 17537</strain>
    </source>
</reference>
<evidence type="ECO:0000259" key="3">
    <source>
        <dbReference type="Pfam" id="PF00892"/>
    </source>
</evidence>
<keyword evidence="2" id="KW-1133">Transmembrane helix</keyword>
<dbReference type="AlphaFoldDB" id="A0A3N0AEL5"/>
<feature type="transmembrane region" description="Helical" evidence="2">
    <location>
        <begin position="23"/>
        <end position="44"/>
    </location>
</feature>
<comment type="caution">
    <text evidence="4">The sequence shown here is derived from an EMBL/GenBank/DDBJ whole genome shotgun (WGS) entry which is preliminary data.</text>
</comment>
<keyword evidence="5" id="KW-1185">Reference proteome</keyword>
<organism evidence="4 5">
    <name type="scientific">Slackia faecicanis</name>
    <dbReference type="NCBI Taxonomy" id="255723"/>
    <lineage>
        <taxon>Bacteria</taxon>
        <taxon>Bacillati</taxon>
        <taxon>Actinomycetota</taxon>
        <taxon>Coriobacteriia</taxon>
        <taxon>Eggerthellales</taxon>
        <taxon>Eggerthellaceae</taxon>
        <taxon>Slackia</taxon>
    </lineage>
</organism>
<dbReference type="RefSeq" id="WP_123198584.1">
    <property type="nucleotide sequence ID" value="NZ_QICB01000007.1"/>
</dbReference>
<keyword evidence="2" id="KW-0472">Membrane</keyword>
<feature type="transmembrane region" description="Helical" evidence="2">
    <location>
        <begin position="154"/>
        <end position="180"/>
    </location>
</feature>
<dbReference type="InterPro" id="IPR000620">
    <property type="entry name" value="EamA_dom"/>
</dbReference>
<dbReference type="InterPro" id="IPR037185">
    <property type="entry name" value="EmrE-like"/>
</dbReference>
<evidence type="ECO:0000256" key="1">
    <source>
        <dbReference type="ARBA" id="ARBA00007362"/>
    </source>
</evidence>